<dbReference type="InterPro" id="IPR004839">
    <property type="entry name" value="Aminotransferase_I/II_large"/>
</dbReference>
<evidence type="ECO:0000256" key="1">
    <source>
        <dbReference type="ARBA" id="ARBA00001933"/>
    </source>
</evidence>
<sequence>MPILGLASSSTPVHPAHFDIEKVIRPNILALHPYRCARDDYQSGILLDANENALGHSIPPSSSQKLNDSVISPDALHPELQSMLGLDLHRYPDPSHDTIKRRIAHWRGLPDEKRVFLGVGSDEVIDLLMRVCVAPGGAEKILITPPTYGMYSVCANVNDVGIVKVNLELGGDKGEGGEEGRFSVVVDEVKKALSTDPGIKLVFLCSPGNPTGTLISLNAVRALLEYEPFKGIVVVDEAYIDFAGDASKVSAAALVEEYANLVVLQTLSKSFGLAAIRLGVALAQPPLIQVLTNTKAPYNISTPTAQLALAALSPQGMAGMHTKSCTLVSSRTQLLSALAQSPFPELGIGKAIGGNDANFIVVPILDKATSSRPDNKRSEMVYTVLAEGGLVVRFRGREAGCEGCVRITVGTEEENRVLLERLEGVLELDEEGLDGALRVLLGKRAGES</sequence>
<evidence type="ECO:0000256" key="8">
    <source>
        <dbReference type="ARBA" id="ARBA00047481"/>
    </source>
</evidence>
<dbReference type="InterPro" id="IPR015424">
    <property type="entry name" value="PyrdxlP-dep_Trfase"/>
</dbReference>
<dbReference type="GeneID" id="19203742"/>
<dbReference type="InterPro" id="IPR015421">
    <property type="entry name" value="PyrdxlP-dep_Trfase_major"/>
</dbReference>
<evidence type="ECO:0000256" key="2">
    <source>
        <dbReference type="ARBA" id="ARBA00005011"/>
    </source>
</evidence>
<keyword evidence="7 9" id="KW-0663">Pyridoxal phosphate</keyword>
<evidence type="ECO:0000256" key="4">
    <source>
        <dbReference type="ARBA" id="ARBA00012748"/>
    </source>
</evidence>
<name>A0A5M3MD50_CONPW</name>
<comment type="similarity">
    <text evidence="3 9">Belongs to the class-II pyridoxal-phosphate-dependent aminotransferase family.</text>
</comment>
<comment type="pathway">
    <text evidence="2">Amino-acid biosynthesis; L-histidine biosynthesis; L-histidine from 5-phospho-alpha-D-ribose 1-diphosphate: step 7/9.</text>
</comment>
<evidence type="ECO:0000256" key="3">
    <source>
        <dbReference type="ARBA" id="ARBA00008392"/>
    </source>
</evidence>
<dbReference type="CDD" id="cd00609">
    <property type="entry name" value="AAT_like"/>
    <property type="match status" value="1"/>
</dbReference>
<dbReference type="EMBL" id="JH711584">
    <property type="protein sequence ID" value="EIW77013.1"/>
    <property type="molecule type" value="Genomic_DNA"/>
</dbReference>
<dbReference type="OrthoDB" id="2015537at2759"/>
<comment type="caution">
    <text evidence="11">The sequence shown here is derived from an EMBL/GenBank/DDBJ whole genome shotgun (WGS) entry which is preliminary data.</text>
</comment>
<dbReference type="RefSeq" id="XP_007772470.1">
    <property type="nucleotide sequence ID" value="XM_007774280.1"/>
</dbReference>
<proteinExistence type="inferred from homology"/>
<evidence type="ECO:0000256" key="9">
    <source>
        <dbReference type="RuleBase" id="RU003693"/>
    </source>
</evidence>
<evidence type="ECO:0000256" key="7">
    <source>
        <dbReference type="ARBA" id="ARBA00022898"/>
    </source>
</evidence>
<dbReference type="PROSITE" id="PS00599">
    <property type="entry name" value="AA_TRANSFER_CLASS_2"/>
    <property type="match status" value="1"/>
</dbReference>
<dbReference type="InterPro" id="IPR015422">
    <property type="entry name" value="PyrdxlP-dep_Trfase_small"/>
</dbReference>
<accession>A0A5M3MD50</accession>
<comment type="cofactor">
    <cofactor evidence="1 9">
        <name>pyridoxal 5'-phosphate</name>
        <dbReference type="ChEBI" id="CHEBI:597326"/>
    </cofactor>
</comment>
<protein>
    <recommendedName>
        <fullName evidence="4">histidinol-phosphate transaminase</fullName>
        <ecNumber evidence="4">2.6.1.9</ecNumber>
    </recommendedName>
</protein>
<evidence type="ECO:0000313" key="11">
    <source>
        <dbReference type="EMBL" id="EIW77013.1"/>
    </source>
</evidence>
<keyword evidence="6 11" id="KW-0808">Transferase</keyword>
<organism evidence="11 12">
    <name type="scientific">Coniophora puteana (strain RWD-64-598)</name>
    <name type="common">Brown rot fungus</name>
    <dbReference type="NCBI Taxonomy" id="741705"/>
    <lineage>
        <taxon>Eukaryota</taxon>
        <taxon>Fungi</taxon>
        <taxon>Dikarya</taxon>
        <taxon>Basidiomycota</taxon>
        <taxon>Agaricomycotina</taxon>
        <taxon>Agaricomycetes</taxon>
        <taxon>Agaricomycetidae</taxon>
        <taxon>Boletales</taxon>
        <taxon>Coniophorineae</taxon>
        <taxon>Coniophoraceae</taxon>
        <taxon>Coniophora</taxon>
    </lineage>
</organism>
<dbReference type="GO" id="GO:0030170">
    <property type="term" value="F:pyridoxal phosphate binding"/>
    <property type="evidence" value="ECO:0007669"/>
    <property type="project" value="InterPro"/>
</dbReference>
<dbReference type="PANTHER" id="PTHR42885:SF2">
    <property type="entry name" value="HISTIDINOL-PHOSPHATE AMINOTRANSFERASE"/>
    <property type="match status" value="1"/>
</dbReference>
<keyword evidence="12" id="KW-1185">Reference proteome</keyword>
<gene>
    <name evidence="11" type="ORF">CONPUDRAFT_157286</name>
</gene>
<dbReference type="Gene3D" id="3.40.640.10">
    <property type="entry name" value="Type I PLP-dependent aspartate aminotransferase-like (Major domain)"/>
    <property type="match status" value="1"/>
</dbReference>
<dbReference type="Gene3D" id="3.90.1150.10">
    <property type="entry name" value="Aspartate Aminotransferase, domain 1"/>
    <property type="match status" value="1"/>
</dbReference>
<comment type="catalytic activity">
    <reaction evidence="8">
        <text>L-histidinol phosphate + 2-oxoglutarate = 3-(imidazol-4-yl)-2-oxopropyl phosphate + L-glutamate</text>
        <dbReference type="Rhea" id="RHEA:23744"/>
        <dbReference type="ChEBI" id="CHEBI:16810"/>
        <dbReference type="ChEBI" id="CHEBI:29985"/>
        <dbReference type="ChEBI" id="CHEBI:57766"/>
        <dbReference type="ChEBI" id="CHEBI:57980"/>
        <dbReference type="EC" id="2.6.1.9"/>
    </reaction>
</comment>
<dbReference type="OMA" id="NFVQFGR"/>
<dbReference type="PANTHER" id="PTHR42885">
    <property type="entry name" value="HISTIDINOL-PHOSPHATE AMINOTRANSFERASE-RELATED"/>
    <property type="match status" value="1"/>
</dbReference>
<dbReference type="KEGG" id="cput:CONPUDRAFT_157286"/>
<dbReference type="InterPro" id="IPR001917">
    <property type="entry name" value="Aminotrans_II_pyridoxalP_BS"/>
</dbReference>
<evidence type="ECO:0000313" key="12">
    <source>
        <dbReference type="Proteomes" id="UP000053558"/>
    </source>
</evidence>
<dbReference type="Proteomes" id="UP000053558">
    <property type="component" value="Unassembled WGS sequence"/>
</dbReference>
<dbReference type="SUPFAM" id="SSF53383">
    <property type="entry name" value="PLP-dependent transferases"/>
    <property type="match status" value="1"/>
</dbReference>
<dbReference type="GO" id="GO:0004400">
    <property type="term" value="F:histidinol-phosphate transaminase activity"/>
    <property type="evidence" value="ECO:0007669"/>
    <property type="project" value="UniProtKB-EC"/>
</dbReference>
<dbReference type="AlphaFoldDB" id="A0A5M3MD50"/>
<evidence type="ECO:0000256" key="5">
    <source>
        <dbReference type="ARBA" id="ARBA00022576"/>
    </source>
</evidence>
<reference evidence="12" key="1">
    <citation type="journal article" date="2012" name="Science">
        <title>The Paleozoic origin of enzymatic lignin decomposition reconstructed from 31 fungal genomes.</title>
        <authorList>
            <person name="Floudas D."/>
            <person name="Binder M."/>
            <person name="Riley R."/>
            <person name="Barry K."/>
            <person name="Blanchette R.A."/>
            <person name="Henrissat B."/>
            <person name="Martinez A.T."/>
            <person name="Otillar R."/>
            <person name="Spatafora J.W."/>
            <person name="Yadav J.S."/>
            <person name="Aerts A."/>
            <person name="Benoit I."/>
            <person name="Boyd A."/>
            <person name="Carlson A."/>
            <person name="Copeland A."/>
            <person name="Coutinho P.M."/>
            <person name="de Vries R.P."/>
            <person name="Ferreira P."/>
            <person name="Findley K."/>
            <person name="Foster B."/>
            <person name="Gaskell J."/>
            <person name="Glotzer D."/>
            <person name="Gorecki P."/>
            <person name="Heitman J."/>
            <person name="Hesse C."/>
            <person name="Hori C."/>
            <person name="Igarashi K."/>
            <person name="Jurgens J.A."/>
            <person name="Kallen N."/>
            <person name="Kersten P."/>
            <person name="Kohler A."/>
            <person name="Kuees U."/>
            <person name="Kumar T.K.A."/>
            <person name="Kuo A."/>
            <person name="LaButti K."/>
            <person name="Larrondo L.F."/>
            <person name="Lindquist E."/>
            <person name="Ling A."/>
            <person name="Lombard V."/>
            <person name="Lucas S."/>
            <person name="Lundell T."/>
            <person name="Martin R."/>
            <person name="McLaughlin D.J."/>
            <person name="Morgenstern I."/>
            <person name="Morin E."/>
            <person name="Murat C."/>
            <person name="Nagy L.G."/>
            <person name="Nolan M."/>
            <person name="Ohm R.A."/>
            <person name="Patyshakuliyeva A."/>
            <person name="Rokas A."/>
            <person name="Ruiz-Duenas F.J."/>
            <person name="Sabat G."/>
            <person name="Salamov A."/>
            <person name="Samejima M."/>
            <person name="Schmutz J."/>
            <person name="Slot J.C."/>
            <person name="St John F."/>
            <person name="Stenlid J."/>
            <person name="Sun H."/>
            <person name="Sun S."/>
            <person name="Syed K."/>
            <person name="Tsang A."/>
            <person name="Wiebenga A."/>
            <person name="Young D."/>
            <person name="Pisabarro A."/>
            <person name="Eastwood D.C."/>
            <person name="Martin F."/>
            <person name="Cullen D."/>
            <person name="Grigoriev I.V."/>
            <person name="Hibbett D.S."/>
        </authorList>
    </citation>
    <scope>NUCLEOTIDE SEQUENCE [LARGE SCALE GENOMIC DNA]</scope>
    <source>
        <strain evidence="12">RWD-64-598 SS2</strain>
    </source>
</reference>
<keyword evidence="5 11" id="KW-0032">Aminotransferase</keyword>
<evidence type="ECO:0000259" key="10">
    <source>
        <dbReference type="Pfam" id="PF00155"/>
    </source>
</evidence>
<dbReference type="Pfam" id="PF00155">
    <property type="entry name" value="Aminotran_1_2"/>
    <property type="match status" value="1"/>
</dbReference>
<dbReference type="EC" id="2.6.1.9" evidence="4"/>
<evidence type="ECO:0000256" key="6">
    <source>
        <dbReference type="ARBA" id="ARBA00022679"/>
    </source>
</evidence>
<feature type="domain" description="Aminotransferase class I/classII large" evidence="10">
    <location>
        <begin position="59"/>
        <end position="422"/>
    </location>
</feature>